<dbReference type="EMBL" id="BJCE01000159">
    <property type="protein sequence ID" value="GCL38631.1"/>
    <property type="molecule type" value="Genomic_DNA"/>
</dbReference>
<name>A0A480A622_9CYAN</name>
<protein>
    <submittedName>
        <fullName evidence="1">Uncharacterized protein</fullName>
    </submittedName>
</protein>
<dbReference type="Proteomes" id="UP000300142">
    <property type="component" value="Unassembled WGS sequence"/>
</dbReference>
<gene>
    <name evidence="1" type="ORF">SR1949_37490</name>
</gene>
<keyword evidence="2" id="KW-1185">Reference proteome</keyword>
<dbReference type="AlphaFoldDB" id="A0A480A622"/>
<sequence length="83" mass="10042">MIISKEILQDNNKFYESKSNLKEIYISQRRDWEQYKERCKVLDGNRDYSDSNIFIDLKKPLGLKETEKIFKSYDMLAELENLQ</sequence>
<reference evidence="2" key="1">
    <citation type="submission" date="2019-02" db="EMBL/GenBank/DDBJ databases">
        <title>Draft genome sequence of Sphaerospermopsis reniformis NIES-1949.</title>
        <authorList>
            <person name="Yamaguchi H."/>
            <person name="Suzuki S."/>
            <person name="Kawachi M."/>
        </authorList>
    </citation>
    <scope>NUCLEOTIDE SEQUENCE [LARGE SCALE GENOMIC DNA]</scope>
    <source>
        <strain evidence="2">NIES-1949</strain>
    </source>
</reference>
<evidence type="ECO:0000313" key="2">
    <source>
        <dbReference type="Proteomes" id="UP000300142"/>
    </source>
</evidence>
<accession>A0A480A622</accession>
<proteinExistence type="predicted"/>
<organism evidence="1 2">
    <name type="scientific">Sphaerospermopsis reniformis</name>
    <dbReference type="NCBI Taxonomy" id="531300"/>
    <lineage>
        <taxon>Bacteria</taxon>
        <taxon>Bacillati</taxon>
        <taxon>Cyanobacteriota</taxon>
        <taxon>Cyanophyceae</taxon>
        <taxon>Nostocales</taxon>
        <taxon>Aphanizomenonaceae</taxon>
        <taxon>Sphaerospermopsis</taxon>
    </lineage>
</organism>
<comment type="caution">
    <text evidence="1">The sequence shown here is derived from an EMBL/GenBank/DDBJ whole genome shotgun (WGS) entry which is preliminary data.</text>
</comment>
<evidence type="ECO:0000313" key="1">
    <source>
        <dbReference type="EMBL" id="GCL38631.1"/>
    </source>
</evidence>